<dbReference type="PhylomeDB" id="E9H8E6"/>
<dbReference type="EMBL" id="GL732604">
    <property type="protein sequence ID" value="EFX71997.1"/>
    <property type="molecule type" value="Genomic_DNA"/>
</dbReference>
<sequence length="187" mass="21135">MPYNKNRGRGRNVTQPDEVVTVSNQEGASEITPSNERSGVQDIIYTVALKLDIIEASILQFNKKKKEANQESELKTRKKDKEDAWDSKRDAVFQNYNSSRSYSANFCSKCDMTANWYYTIREVCENGQNLKFLRQNEFIIEDGYITVEVFLPLLPSCPECKSPHSCTTKPGSRDVAVVTANGLSECA</sequence>
<dbReference type="AlphaFoldDB" id="E9H8E6"/>
<dbReference type="InParanoid" id="E9H8E6"/>
<keyword evidence="2" id="KW-1185">Reference proteome</keyword>
<organism evidence="1 2">
    <name type="scientific">Daphnia pulex</name>
    <name type="common">Water flea</name>
    <dbReference type="NCBI Taxonomy" id="6669"/>
    <lineage>
        <taxon>Eukaryota</taxon>
        <taxon>Metazoa</taxon>
        <taxon>Ecdysozoa</taxon>
        <taxon>Arthropoda</taxon>
        <taxon>Crustacea</taxon>
        <taxon>Branchiopoda</taxon>
        <taxon>Diplostraca</taxon>
        <taxon>Cladocera</taxon>
        <taxon>Anomopoda</taxon>
        <taxon>Daphniidae</taxon>
        <taxon>Daphnia</taxon>
    </lineage>
</organism>
<protein>
    <submittedName>
        <fullName evidence="1">Uncharacterized protein</fullName>
    </submittedName>
</protein>
<proteinExistence type="predicted"/>
<evidence type="ECO:0000313" key="2">
    <source>
        <dbReference type="Proteomes" id="UP000000305"/>
    </source>
</evidence>
<gene>
    <name evidence="1" type="ORF">DAPPUDRAFT_255017</name>
</gene>
<evidence type="ECO:0000313" key="1">
    <source>
        <dbReference type="EMBL" id="EFX71997.1"/>
    </source>
</evidence>
<name>E9H8E6_DAPPU</name>
<accession>E9H8E6</accession>
<reference evidence="1 2" key="1">
    <citation type="journal article" date="2011" name="Science">
        <title>The ecoresponsive genome of Daphnia pulex.</title>
        <authorList>
            <person name="Colbourne J.K."/>
            <person name="Pfrender M.E."/>
            <person name="Gilbert D."/>
            <person name="Thomas W.K."/>
            <person name="Tucker A."/>
            <person name="Oakley T.H."/>
            <person name="Tokishita S."/>
            <person name="Aerts A."/>
            <person name="Arnold G.J."/>
            <person name="Basu M.K."/>
            <person name="Bauer D.J."/>
            <person name="Caceres C.E."/>
            <person name="Carmel L."/>
            <person name="Casola C."/>
            <person name="Choi J.H."/>
            <person name="Detter J.C."/>
            <person name="Dong Q."/>
            <person name="Dusheyko S."/>
            <person name="Eads B.D."/>
            <person name="Frohlich T."/>
            <person name="Geiler-Samerotte K.A."/>
            <person name="Gerlach D."/>
            <person name="Hatcher P."/>
            <person name="Jogdeo S."/>
            <person name="Krijgsveld J."/>
            <person name="Kriventseva E.V."/>
            <person name="Kultz D."/>
            <person name="Laforsch C."/>
            <person name="Lindquist E."/>
            <person name="Lopez J."/>
            <person name="Manak J.R."/>
            <person name="Muller J."/>
            <person name="Pangilinan J."/>
            <person name="Patwardhan R.P."/>
            <person name="Pitluck S."/>
            <person name="Pritham E.J."/>
            <person name="Rechtsteiner A."/>
            <person name="Rho M."/>
            <person name="Rogozin I.B."/>
            <person name="Sakarya O."/>
            <person name="Salamov A."/>
            <person name="Schaack S."/>
            <person name="Shapiro H."/>
            <person name="Shiga Y."/>
            <person name="Skalitzky C."/>
            <person name="Smith Z."/>
            <person name="Souvorov A."/>
            <person name="Sung W."/>
            <person name="Tang Z."/>
            <person name="Tsuchiya D."/>
            <person name="Tu H."/>
            <person name="Vos H."/>
            <person name="Wang M."/>
            <person name="Wolf Y.I."/>
            <person name="Yamagata H."/>
            <person name="Yamada T."/>
            <person name="Ye Y."/>
            <person name="Shaw J.R."/>
            <person name="Andrews J."/>
            <person name="Crease T.J."/>
            <person name="Tang H."/>
            <person name="Lucas S.M."/>
            <person name="Robertson H.M."/>
            <person name="Bork P."/>
            <person name="Koonin E.V."/>
            <person name="Zdobnov E.M."/>
            <person name="Grigoriev I.V."/>
            <person name="Lynch M."/>
            <person name="Boore J.L."/>
        </authorList>
    </citation>
    <scope>NUCLEOTIDE SEQUENCE [LARGE SCALE GENOMIC DNA]</scope>
</reference>
<dbReference type="HOGENOM" id="CLU_124620_0_0_1"/>
<dbReference type="OrthoDB" id="8941469at2759"/>
<dbReference type="KEGG" id="dpx:DAPPUDRAFT_255017"/>
<dbReference type="Proteomes" id="UP000000305">
    <property type="component" value="Unassembled WGS sequence"/>
</dbReference>